<sequence>MTNKSLKTYLVTWLDEYKKGTVAKTTFELHERNVNNHIIPYFKNVLLKDVKPVMYQKFIIQLTEKGYSRRTVEIIHGTMNNL</sequence>
<evidence type="ECO:0000256" key="2">
    <source>
        <dbReference type="PROSITE-ProRule" id="PRU01248"/>
    </source>
</evidence>
<dbReference type="PROSITE" id="PS51900">
    <property type="entry name" value="CB"/>
    <property type="match status" value="1"/>
</dbReference>
<evidence type="ECO:0000259" key="3">
    <source>
        <dbReference type="PROSITE" id="PS51900"/>
    </source>
</evidence>
<dbReference type="InterPro" id="IPR011010">
    <property type="entry name" value="DNA_brk_join_enz"/>
</dbReference>
<reference evidence="4 5" key="1">
    <citation type="submission" date="2023-07" db="EMBL/GenBank/DDBJ databases">
        <title>Genomic Encyclopedia of Type Strains, Phase IV (KMG-IV): sequencing the most valuable type-strain genomes for metagenomic binning, comparative biology and taxonomic classification.</title>
        <authorList>
            <person name="Goeker M."/>
        </authorList>
    </citation>
    <scope>NUCLEOTIDE SEQUENCE [LARGE SCALE GENOMIC DNA]</scope>
    <source>
        <strain evidence="4 5">DSM 23494</strain>
    </source>
</reference>
<accession>A0ABU0AJ75</accession>
<dbReference type="SUPFAM" id="SSF56349">
    <property type="entry name" value="DNA breaking-rejoining enzymes"/>
    <property type="match status" value="1"/>
</dbReference>
<dbReference type="Proteomes" id="UP001238088">
    <property type="component" value="Unassembled WGS sequence"/>
</dbReference>
<organism evidence="4 5">
    <name type="scientific">Cytobacillus purgationiresistens</name>
    <dbReference type="NCBI Taxonomy" id="863449"/>
    <lineage>
        <taxon>Bacteria</taxon>
        <taxon>Bacillati</taxon>
        <taxon>Bacillota</taxon>
        <taxon>Bacilli</taxon>
        <taxon>Bacillales</taxon>
        <taxon>Bacillaceae</taxon>
        <taxon>Cytobacillus</taxon>
    </lineage>
</organism>
<evidence type="ECO:0000256" key="1">
    <source>
        <dbReference type="ARBA" id="ARBA00023125"/>
    </source>
</evidence>
<comment type="caution">
    <text evidence="4">The sequence shown here is derived from an EMBL/GenBank/DDBJ whole genome shotgun (WGS) entry which is preliminary data.</text>
</comment>
<dbReference type="InterPro" id="IPR044068">
    <property type="entry name" value="CB"/>
</dbReference>
<keyword evidence="5" id="KW-1185">Reference proteome</keyword>
<proteinExistence type="predicted"/>
<dbReference type="InterPro" id="IPR004107">
    <property type="entry name" value="Integrase_SAM-like_N"/>
</dbReference>
<dbReference type="EMBL" id="JAUSUB010000007">
    <property type="protein sequence ID" value="MDQ0270125.1"/>
    <property type="molecule type" value="Genomic_DNA"/>
</dbReference>
<protein>
    <recommendedName>
        <fullName evidence="3">Core-binding (CB) domain-containing protein</fullName>
    </recommendedName>
</protein>
<evidence type="ECO:0000313" key="4">
    <source>
        <dbReference type="EMBL" id="MDQ0270125.1"/>
    </source>
</evidence>
<keyword evidence="1 2" id="KW-0238">DNA-binding</keyword>
<dbReference type="InterPro" id="IPR010998">
    <property type="entry name" value="Integrase_recombinase_N"/>
</dbReference>
<dbReference type="Gene3D" id="1.10.150.130">
    <property type="match status" value="1"/>
</dbReference>
<dbReference type="Pfam" id="PF14659">
    <property type="entry name" value="Phage_int_SAM_3"/>
    <property type="match status" value="1"/>
</dbReference>
<gene>
    <name evidence="4" type="ORF">J2S17_002000</name>
</gene>
<name>A0ABU0AJ75_9BACI</name>
<evidence type="ECO:0000313" key="5">
    <source>
        <dbReference type="Proteomes" id="UP001238088"/>
    </source>
</evidence>
<feature type="domain" description="Core-binding (CB)" evidence="3">
    <location>
        <begin position="4"/>
        <end position="82"/>
    </location>
</feature>